<evidence type="ECO:0000313" key="3">
    <source>
        <dbReference type="Proteomes" id="UP001107960"/>
    </source>
</evidence>
<sequence length="85" mass="10092">MSILVFSTLSFFSIFDDLAQSIYRNDAPNLDLGFPFTYYELFFVEHPSFNYGWKGNFIWDYLIALILSISYYRLKSSNIIKSYKN</sequence>
<dbReference type="RefSeq" id="WP_229986468.1">
    <property type="nucleotide sequence ID" value="NZ_JAJJML010000001.1"/>
</dbReference>
<keyword evidence="1" id="KW-0812">Transmembrane</keyword>
<dbReference type="Proteomes" id="UP001107960">
    <property type="component" value="Unassembled WGS sequence"/>
</dbReference>
<protein>
    <submittedName>
        <fullName evidence="2">Uncharacterized protein</fullName>
    </submittedName>
</protein>
<dbReference type="EMBL" id="JAJJML010000001">
    <property type="protein sequence ID" value="MCC9036660.1"/>
    <property type="molecule type" value="Genomic_DNA"/>
</dbReference>
<comment type="caution">
    <text evidence="2">The sequence shown here is derived from an EMBL/GenBank/DDBJ whole genome shotgun (WGS) entry which is preliminary data.</text>
</comment>
<evidence type="ECO:0000313" key="2">
    <source>
        <dbReference type="EMBL" id="MCC9036660.1"/>
    </source>
</evidence>
<accession>A0A9Q3UZV4</accession>
<dbReference type="AlphaFoldDB" id="A0A9Q3UZV4"/>
<feature type="transmembrane region" description="Helical" evidence="1">
    <location>
        <begin position="57"/>
        <end position="74"/>
    </location>
</feature>
<keyword evidence="1" id="KW-1133">Transmembrane helix</keyword>
<organism evidence="2 3">
    <name type="scientific">Chryseobacterium muglaense</name>
    <dbReference type="NCBI Taxonomy" id="2893752"/>
    <lineage>
        <taxon>Bacteria</taxon>
        <taxon>Pseudomonadati</taxon>
        <taxon>Bacteroidota</taxon>
        <taxon>Flavobacteriia</taxon>
        <taxon>Flavobacteriales</taxon>
        <taxon>Weeksellaceae</taxon>
        <taxon>Chryseobacterium group</taxon>
        <taxon>Chryseobacterium</taxon>
    </lineage>
</organism>
<proteinExistence type="predicted"/>
<reference evidence="2" key="1">
    <citation type="submission" date="2021-11" db="EMBL/GenBank/DDBJ databases">
        <title>Description of novel Chryseobacterium species.</title>
        <authorList>
            <person name="Saticioglu I.B."/>
            <person name="Ay H."/>
            <person name="Altun S."/>
            <person name="Duman M."/>
        </authorList>
    </citation>
    <scope>NUCLEOTIDE SEQUENCE</scope>
    <source>
        <strain evidence="2">C-39</strain>
    </source>
</reference>
<gene>
    <name evidence="2" type="ORF">LNP80_20860</name>
</gene>
<keyword evidence="1" id="KW-0472">Membrane</keyword>
<name>A0A9Q3UZV4_9FLAO</name>
<evidence type="ECO:0000256" key="1">
    <source>
        <dbReference type="SAM" id="Phobius"/>
    </source>
</evidence>